<dbReference type="Pfam" id="PF03942">
    <property type="entry name" value="DTW"/>
    <property type="match status" value="1"/>
</dbReference>
<keyword evidence="2" id="KW-0808">Transferase</keyword>
<dbReference type="PANTHER" id="PTHR21392">
    <property type="entry name" value="TRNA-URIDINE AMINOCARBOXYPROPYLTRANSFERASE 2"/>
    <property type="match status" value="1"/>
</dbReference>
<dbReference type="GO" id="GO:0016432">
    <property type="term" value="F:tRNA-uridine aminocarboxypropyltransferase activity"/>
    <property type="evidence" value="ECO:0007669"/>
    <property type="project" value="UniProtKB-EC"/>
</dbReference>
<dbReference type="GO" id="GO:0008033">
    <property type="term" value="P:tRNA processing"/>
    <property type="evidence" value="ECO:0007669"/>
    <property type="project" value="UniProtKB-KW"/>
</dbReference>
<dbReference type="InterPro" id="IPR005636">
    <property type="entry name" value="DTW"/>
</dbReference>
<comment type="caution">
    <text evidence="6">The sequence shown here is derived from an EMBL/GenBank/DDBJ whole genome shotgun (WGS) entry which is preliminary data.</text>
</comment>
<name>V4HYK0_PSEL2</name>
<sequence length="245" mass="27974">MLYPFIVRLGTMACRFIWEIILGNSVLALRTQQISESKREFKARGSKLARCETCLLAEPLCICAGVKQAQCSSAVCLLMYHNESFKPSNTGRLIADIVPDNHAFRWDRTEPDSALIALLENPQYQPIIVFPKDNVEPQRLIKKVHREATKKPLYIFLDGTWREAKKMFRKSPYLDKFPVLSISPQSMSNYKLRVAPHEHQLGTAEVACIVLAENGESEAAENLTEHFIDFRDAYLRGKRSKFIEA</sequence>
<dbReference type="SMART" id="SM01144">
    <property type="entry name" value="DTW"/>
    <property type="match status" value="1"/>
</dbReference>
<dbReference type="EC" id="2.5.1.25" evidence="1"/>
<keyword evidence="3" id="KW-0949">S-adenosyl-L-methionine</keyword>
<evidence type="ECO:0000256" key="2">
    <source>
        <dbReference type="ARBA" id="ARBA00022679"/>
    </source>
</evidence>
<reference evidence="6 7" key="1">
    <citation type="submission" date="2013-07" db="EMBL/GenBank/DDBJ databases">
        <title>Draft genome sequence of Pseudoalteromonas luteoviolacea 2ta16.</title>
        <authorList>
            <person name="Allen E.E."/>
            <person name="Azam F."/>
            <person name="Podell S."/>
        </authorList>
    </citation>
    <scope>NUCLEOTIDE SEQUENCE [LARGE SCALE GENOMIC DNA]</scope>
    <source>
        <strain evidence="6 7">2ta16</strain>
    </source>
</reference>
<evidence type="ECO:0000313" key="7">
    <source>
        <dbReference type="Proteomes" id="UP000017820"/>
    </source>
</evidence>
<evidence type="ECO:0000313" key="6">
    <source>
        <dbReference type="EMBL" id="ESP93024.1"/>
    </source>
</evidence>
<evidence type="ECO:0000259" key="5">
    <source>
        <dbReference type="SMART" id="SM01144"/>
    </source>
</evidence>
<organism evidence="6 7">
    <name type="scientific">Pseudoalteromonas luteoviolacea (strain 2ta16)</name>
    <dbReference type="NCBI Taxonomy" id="1353533"/>
    <lineage>
        <taxon>Bacteria</taxon>
        <taxon>Pseudomonadati</taxon>
        <taxon>Pseudomonadota</taxon>
        <taxon>Gammaproteobacteria</taxon>
        <taxon>Alteromonadales</taxon>
        <taxon>Pseudoalteromonadaceae</taxon>
        <taxon>Pseudoalteromonas</taxon>
    </lineage>
</organism>
<dbReference type="PATRIC" id="fig|1353533.3.peg.2630"/>
<proteinExistence type="predicted"/>
<dbReference type="Proteomes" id="UP000017820">
    <property type="component" value="Unassembled WGS sequence"/>
</dbReference>
<evidence type="ECO:0000256" key="1">
    <source>
        <dbReference type="ARBA" id="ARBA00012386"/>
    </source>
</evidence>
<evidence type="ECO:0000256" key="4">
    <source>
        <dbReference type="ARBA" id="ARBA00022694"/>
    </source>
</evidence>
<keyword evidence="4" id="KW-0819">tRNA processing</keyword>
<gene>
    <name evidence="6" type="ORF">PL2TA16_03656</name>
</gene>
<evidence type="ECO:0000256" key="3">
    <source>
        <dbReference type="ARBA" id="ARBA00022691"/>
    </source>
</evidence>
<accession>V4HYK0</accession>
<dbReference type="InterPro" id="IPR039262">
    <property type="entry name" value="DTWD2/TAPT"/>
</dbReference>
<protein>
    <recommendedName>
        <fullName evidence="1">tRNA-uridine aminocarboxypropyltransferase</fullName>
        <ecNumber evidence="1">2.5.1.25</ecNumber>
    </recommendedName>
</protein>
<feature type="domain" description="DTW" evidence="5">
    <location>
        <begin position="47"/>
        <end position="239"/>
    </location>
</feature>
<dbReference type="EMBL" id="AUSV01000038">
    <property type="protein sequence ID" value="ESP93024.1"/>
    <property type="molecule type" value="Genomic_DNA"/>
</dbReference>
<dbReference type="AlphaFoldDB" id="V4HYK0"/>
<dbReference type="PANTHER" id="PTHR21392:SF1">
    <property type="entry name" value="TRNA-URIDINE AMINOCARBOXYPROPYLTRANSFERASE"/>
    <property type="match status" value="1"/>
</dbReference>